<feature type="compositionally biased region" description="Polar residues" evidence="1">
    <location>
        <begin position="1"/>
        <end position="19"/>
    </location>
</feature>
<dbReference type="AlphaFoldDB" id="A0A427B4T7"/>
<organism evidence="2 3">
    <name type="scientific">Ensete ventricosum</name>
    <name type="common">Abyssinian banana</name>
    <name type="synonym">Musa ensete</name>
    <dbReference type="NCBI Taxonomy" id="4639"/>
    <lineage>
        <taxon>Eukaryota</taxon>
        <taxon>Viridiplantae</taxon>
        <taxon>Streptophyta</taxon>
        <taxon>Embryophyta</taxon>
        <taxon>Tracheophyta</taxon>
        <taxon>Spermatophyta</taxon>
        <taxon>Magnoliopsida</taxon>
        <taxon>Liliopsida</taxon>
        <taxon>Zingiberales</taxon>
        <taxon>Musaceae</taxon>
        <taxon>Ensete</taxon>
    </lineage>
</organism>
<feature type="region of interest" description="Disordered" evidence="1">
    <location>
        <begin position="1"/>
        <end position="47"/>
    </location>
</feature>
<evidence type="ECO:0000313" key="2">
    <source>
        <dbReference type="EMBL" id="RRT83491.1"/>
    </source>
</evidence>
<comment type="caution">
    <text evidence="2">The sequence shown here is derived from an EMBL/GenBank/DDBJ whole genome shotgun (WGS) entry which is preliminary data.</text>
</comment>
<evidence type="ECO:0000256" key="1">
    <source>
        <dbReference type="SAM" id="MobiDB-lite"/>
    </source>
</evidence>
<evidence type="ECO:0000313" key="3">
    <source>
        <dbReference type="Proteomes" id="UP000287651"/>
    </source>
</evidence>
<proteinExistence type="predicted"/>
<reference evidence="2 3" key="1">
    <citation type="journal article" date="2014" name="Agronomy (Basel)">
        <title>A Draft Genome Sequence for Ensete ventricosum, the Drought-Tolerant Tree Against Hunger.</title>
        <authorList>
            <person name="Harrison J."/>
            <person name="Moore K.A."/>
            <person name="Paszkiewicz K."/>
            <person name="Jones T."/>
            <person name="Grant M."/>
            <person name="Ambacheew D."/>
            <person name="Muzemil S."/>
            <person name="Studholme D.J."/>
        </authorList>
    </citation>
    <scope>NUCLEOTIDE SEQUENCE [LARGE SCALE GENOMIC DNA]</scope>
</reference>
<dbReference type="Proteomes" id="UP000287651">
    <property type="component" value="Unassembled WGS sequence"/>
</dbReference>
<dbReference type="EMBL" id="AMZH03000481">
    <property type="protein sequence ID" value="RRT83491.1"/>
    <property type="molecule type" value="Genomic_DNA"/>
</dbReference>
<sequence length="88" mass="8367">MDASGQTWHSASHTASLFQQDAPPLASSQRPQMVASPERPSPAAAGSFIAGGGCSSSAATGSSPIAAGYFIAGGGCSSPAAAGSSLVA</sequence>
<name>A0A427B4T7_ENSVE</name>
<protein>
    <submittedName>
        <fullName evidence="2">Uncharacterized protein</fullName>
    </submittedName>
</protein>
<gene>
    <name evidence="2" type="ORF">B296_00001453</name>
</gene>
<accession>A0A427B4T7</accession>